<protein>
    <recommendedName>
        <fullName evidence="3">Transport and Golgi organization protein 2 homolog</fullName>
    </recommendedName>
</protein>
<dbReference type="EMBL" id="KZ305032">
    <property type="protein sequence ID" value="PIA46737.1"/>
    <property type="molecule type" value="Genomic_DNA"/>
</dbReference>
<keyword evidence="2" id="KW-1185">Reference proteome</keyword>
<sequence>MCIAVFVWQAHPFYPLLLLFNRDEYYERPSKPVSWWEGRDILGGKDEIGGGTWLACTRKGKLAFLTNVLEPSTCTVPEARSRGDLTVRFLESKKDPMEFAEEVLKEANQYNGFNLVLCDLCSKTMVYISNRPQGEAFVQEVSPGIHVLSNTNMDSSCHKAQRLNHTFREQLIRYGKGEVPVELMTAELMNDTSKAEESSLPGVLSFDWEYNTSSIYVDYFDTPLGACGTRSTTALSVNTDDDISVYENYLVKEEWKKHTVNFKIDRE</sequence>
<dbReference type="FunCoup" id="A0A2G5DU13">
    <property type="interactions" value="950"/>
</dbReference>
<dbReference type="Proteomes" id="UP000230069">
    <property type="component" value="Unassembled WGS sequence"/>
</dbReference>
<reference evidence="1 2" key="1">
    <citation type="submission" date="2017-09" db="EMBL/GenBank/DDBJ databases">
        <title>WGS assembly of Aquilegia coerulea Goldsmith.</title>
        <authorList>
            <person name="Hodges S."/>
            <person name="Kramer E."/>
            <person name="Nordborg M."/>
            <person name="Tomkins J."/>
            <person name="Borevitz J."/>
            <person name="Derieg N."/>
            <person name="Yan J."/>
            <person name="Mihaltcheva S."/>
            <person name="Hayes R.D."/>
            <person name="Rokhsar D."/>
        </authorList>
    </citation>
    <scope>NUCLEOTIDE SEQUENCE [LARGE SCALE GENOMIC DNA]</scope>
    <source>
        <strain evidence="2">cv. Goldsmith</strain>
    </source>
</reference>
<accession>A0A2G5DU13</accession>
<evidence type="ECO:0000313" key="2">
    <source>
        <dbReference type="Proteomes" id="UP000230069"/>
    </source>
</evidence>
<dbReference type="InterPro" id="IPR008551">
    <property type="entry name" value="TANGO2"/>
</dbReference>
<gene>
    <name evidence="1" type="ORF">AQUCO_01500348v1</name>
</gene>
<dbReference type="PANTHER" id="PTHR17985:SF8">
    <property type="entry name" value="TRANSPORT AND GOLGI ORGANIZATION PROTEIN 2 HOMOLOG"/>
    <property type="match status" value="1"/>
</dbReference>
<dbReference type="PANTHER" id="PTHR17985">
    <property type="entry name" value="SER/THR-RICH PROTEIN T10 IN DGCR REGION"/>
    <property type="match status" value="1"/>
</dbReference>
<dbReference type="AlphaFoldDB" id="A0A2G5DU13"/>
<name>A0A2G5DU13_AQUCA</name>
<evidence type="ECO:0000313" key="1">
    <source>
        <dbReference type="EMBL" id="PIA46737.1"/>
    </source>
</evidence>
<dbReference type="OrthoDB" id="191601at2759"/>
<organism evidence="1 2">
    <name type="scientific">Aquilegia coerulea</name>
    <name type="common">Rocky mountain columbine</name>
    <dbReference type="NCBI Taxonomy" id="218851"/>
    <lineage>
        <taxon>Eukaryota</taxon>
        <taxon>Viridiplantae</taxon>
        <taxon>Streptophyta</taxon>
        <taxon>Embryophyta</taxon>
        <taxon>Tracheophyta</taxon>
        <taxon>Spermatophyta</taxon>
        <taxon>Magnoliopsida</taxon>
        <taxon>Ranunculales</taxon>
        <taxon>Ranunculaceae</taxon>
        <taxon>Thalictroideae</taxon>
        <taxon>Aquilegia</taxon>
    </lineage>
</organism>
<dbReference type="Pfam" id="PF05742">
    <property type="entry name" value="TANGO2"/>
    <property type="match status" value="1"/>
</dbReference>
<proteinExistence type="predicted"/>
<evidence type="ECO:0008006" key="3">
    <source>
        <dbReference type="Google" id="ProtNLM"/>
    </source>
</evidence>
<dbReference type="InParanoid" id="A0A2G5DU13"/>